<dbReference type="Proteomes" id="UP001620520">
    <property type="component" value="Unassembled WGS sequence"/>
</dbReference>
<evidence type="ECO:0000313" key="4">
    <source>
        <dbReference type="Proteomes" id="UP001620520"/>
    </source>
</evidence>
<keyword evidence="3" id="KW-0031">Aminopeptidase</keyword>
<dbReference type="InterPro" id="IPR045357">
    <property type="entry name" value="Aminopeptidase_N-like_N"/>
</dbReference>
<keyword evidence="4" id="KW-1185">Reference proteome</keyword>
<keyword evidence="3" id="KW-0645">Protease</keyword>
<dbReference type="InterPro" id="IPR042097">
    <property type="entry name" value="Aminopeptidase_N-like_N_sf"/>
</dbReference>
<feature type="region of interest" description="Disordered" evidence="1">
    <location>
        <begin position="210"/>
        <end position="237"/>
    </location>
</feature>
<name>A0ABW8N5L8_9MICC</name>
<sequence length="237" mass="25559">MPGLNLTRDEAANRAELLTVDSYDVTLDLTRGPEVFGSSTVVKFSAVAGSSTFIDAITHTVHSVTLNGTDLDPAEVSDGVRIQLPGLAAENELTIVADAPYMNTGEGLHRFVDPVDGEAYLYTQFEVPDSRRMFAVFEQPDLKASFTFTVTAPSHWDVVSNSPTPVPVEAPAADDGRCTLRMEIRADTPALLLRHCPDCGAVPVGPFRSHQLRRPGHSAGSVRPQIADAVPGRREHL</sequence>
<reference evidence="3 4" key="1">
    <citation type="submission" date="2024-10" db="EMBL/GenBank/DDBJ databases">
        <title>Novel secondary metabolite-producing bacteria for plant disease control.</title>
        <authorList>
            <person name="Chevrette M."/>
        </authorList>
    </citation>
    <scope>NUCLEOTIDE SEQUENCE [LARGE SCALE GENOMIC DNA]</scope>
    <source>
        <strain evidence="3 4">J30 TE3557</strain>
    </source>
</reference>
<dbReference type="Pfam" id="PF17900">
    <property type="entry name" value="Peptidase_M1_N"/>
    <property type="match status" value="1"/>
</dbReference>
<protein>
    <submittedName>
        <fullName evidence="3">Aminopeptidase N</fullName>
    </submittedName>
</protein>
<accession>A0ABW8N5L8</accession>
<organism evidence="3 4">
    <name type="scientific">Paenarthrobacter histidinolovorans</name>
    <dbReference type="NCBI Taxonomy" id="43664"/>
    <lineage>
        <taxon>Bacteria</taxon>
        <taxon>Bacillati</taxon>
        <taxon>Actinomycetota</taxon>
        <taxon>Actinomycetes</taxon>
        <taxon>Micrococcales</taxon>
        <taxon>Micrococcaceae</taxon>
        <taxon>Paenarthrobacter</taxon>
    </lineage>
</organism>
<comment type="caution">
    <text evidence="3">The sequence shown here is derived from an EMBL/GenBank/DDBJ whole genome shotgun (WGS) entry which is preliminary data.</text>
</comment>
<gene>
    <name evidence="3" type="ORF">ABIA52_001765</name>
</gene>
<evidence type="ECO:0000313" key="3">
    <source>
        <dbReference type="EMBL" id="MFK4638876.1"/>
    </source>
</evidence>
<dbReference type="InterPro" id="IPR050344">
    <property type="entry name" value="Peptidase_M1_aminopeptidases"/>
</dbReference>
<dbReference type="PANTHER" id="PTHR11533">
    <property type="entry name" value="PROTEASE M1 ZINC METALLOPROTEASE"/>
    <property type="match status" value="1"/>
</dbReference>
<dbReference type="Gene3D" id="2.60.40.1730">
    <property type="entry name" value="tricorn interacting facor f3 domain"/>
    <property type="match status" value="1"/>
</dbReference>
<dbReference type="SUPFAM" id="SSF63737">
    <property type="entry name" value="Leukotriene A4 hydrolase N-terminal domain"/>
    <property type="match status" value="1"/>
</dbReference>
<proteinExistence type="predicted"/>
<keyword evidence="3" id="KW-0378">Hydrolase</keyword>
<dbReference type="EMBL" id="JBIYEW010000003">
    <property type="protein sequence ID" value="MFK4638876.1"/>
    <property type="molecule type" value="Genomic_DNA"/>
</dbReference>
<feature type="domain" description="Aminopeptidase N-like N-terminal" evidence="2">
    <location>
        <begin position="22"/>
        <end position="164"/>
    </location>
</feature>
<evidence type="ECO:0000256" key="1">
    <source>
        <dbReference type="SAM" id="MobiDB-lite"/>
    </source>
</evidence>
<evidence type="ECO:0000259" key="2">
    <source>
        <dbReference type="Pfam" id="PF17900"/>
    </source>
</evidence>
<dbReference type="PANTHER" id="PTHR11533:SF174">
    <property type="entry name" value="PUROMYCIN-SENSITIVE AMINOPEPTIDASE-RELATED"/>
    <property type="match status" value="1"/>
</dbReference>
<dbReference type="GO" id="GO:0004177">
    <property type="term" value="F:aminopeptidase activity"/>
    <property type="evidence" value="ECO:0007669"/>
    <property type="project" value="UniProtKB-KW"/>
</dbReference>